<proteinExistence type="predicted"/>
<comment type="caution">
    <text evidence="8">The sequence shown here is derived from an EMBL/GenBank/DDBJ whole genome shotgun (WGS) entry which is preliminary data.</text>
</comment>
<keyword evidence="1" id="KW-0723">Serine/threonine-protein kinase</keyword>
<keyword evidence="5" id="KW-0067">ATP-binding</keyword>
<dbReference type="PANTHER" id="PTHR45992:SF11">
    <property type="entry name" value="ALPHA-TYPE PROTEIN KINASE DOMAIN-CONTAINING PROTEIN"/>
    <property type="match status" value="1"/>
</dbReference>
<feature type="domain" description="Alpha-type protein kinase" evidence="7">
    <location>
        <begin position="175"/>
        <end position="415"/>
    </location>
</feature>
<dbReference type="SMART" id="SM00811">
    <property type="entry name" value="Alpha_kinase"/>
    <property type="match status" value="1"/>
</dbReference>
<evidence type="ECO:0000256" key="6">
    <source>
        <dbReference type="SAM" id="MobiDB-lite"/>
    </source>
</evidence>
<dbReference type="Gene3D" id="3.20.200.10">
    <property type="entry name" value="MHCK/EF2 kinase"/>
    <property type="match status" value="1"/>
</dbReference>
<feature type="compositionally biased region" description="Polar residues" evidence="6">
    <location>
        <begin position="497"/>
        <end position="509"/>
    </location>
</feature>
<dbReference type="Proteomes" id="UP001283361">
    <property type="component" value="Unassembled WGS sequence"/>
</dbReference>
<dbReference type="InterPro" id="IPR004166">
    <property type="entry name" value="a-kinase_dom"/>
</dbReference>
<feature type="compositionally biased region" description="Polar residues" evidence="6">
    <location>
        <begin position="588"/>
        <end position="597"/>
    </location>
</feature>
<dbReference type="GO" id="GO:0005524">
    <property type="term" value="F:ATP binding"/>
    <property type="evidence" value="ECO:0007669"/>
    <property type="project" value="UniProtKB-KW"/>
</dbReference>
<protein>
    <recommendedName>
        <fullName evidence="7">Alpha-type protein kinase domain-containing protein</fullName>
    </recommendedName>
</protein>
<evidence type="ECO:0000313" key="8">
    <source>
        <dbReference type="EMBL" id="KAK3790469.1"/>
    </source>
</evidence>
<feature type="compositionally biased region" description="Polar residues" evidence="6">
    <location>
        <begin position="449"/>
        <end position="459"/>
    </location>
</feature>
<dbReference type="AlphaFoldDB" id="A0AAE1E159"/>
<evidence type="ECO:0000256" key="5">
    <source>
        <dbReference type="ARBA" id="ARBA00022840"/>
    </source>
</evidence>
<dbReference type="InterPro" id="IPR051852">
    <property type="entry name" value="Alpha-type_PK"/>
</dbReference>
<evidence type="ECO:0000256" key="2">
    <source>
        <dbReference type="ARBA" id="ARBA00022679"/>
    </source>
</evidence>
<evidence type="ECO:0000256" key="1">
    <source>
        <dbReference type="ARBA" id="ARBA00022527"/>
    </source>
</evidence>
<evidence type="ECO:0000256" key="4">
    <source>
        <dbReference type="ARBA" id="ARBA00022777"/>
    </source>
</evidence>
<keyword evidence="2" id="KW-0808">Transferase</keyword>
<evidence type="ECO:0000256" key="3">
    <source>
        <dbReference type="ARBA" id="ARBA00022741"/>
    </source>
</evidence>
<dbReference type="EMBL" id="JAWDGP010001540">
    <property type="protein sequence ID" value="KAK3790469.1"/>
    <property type="molecule type" value="Genomic_DNA"/>
</dbReference>
<dbReference type="Pfam" id="PF02816">
    <property type="entry name" value="Alpha_kinase"/>
    <property type="match status" value="1"/>
</dbReference>
<keyword evidence="9" id="KW-1185">Reference proteome</keyword>
<feature type="region of interest" description="Disordered" evidence="6">
    <location>
        <begin position="578"/>
        <end position="626"/>
    </location>
</feature>
<feature type="region of interest" description="Disordered" evidence="6">
    <location>
        <begin position="440"/>
        <end position="459"/>
    </location>
</feature>
<dbReference type="PROSITE" id="PS51158">
    <property type="entry name" value="ALPHA_KINASE"/>
    <property type="match status" value="1"/>
</dbReference>
<dbReference type="GO" id="GO:0004674">
    <property type="term" value="F:protein serine/threonine kinase activity"/>
    <property type="evidence" value="ECO:0007669"/>
    <property type="project" value="UniProtKB-KW"/>
</dbReference>
<dbReference type="InterPro" id="IPR011009">
    <property type="entry name" value="Kinase-like_dom_sf"/>
</dbReference>
<gene>
    <name evidence="8" type="ORF">RRG08_015938</name>
</gene>
<reference evidence="8" key="1">
    <citation type="journal article" date="2023" name="G3 (Bethesda)">
        <title>A reference genome for the long-term kleptoplast-retaining sea slug Elysia crispata morphotype clarki.</title>
        <authorList>
            <person name="Eastman K.E."/>
            <person name="Pendleton A.L."/>
            <person name="Shaikh M.A."/>
            <person name="Suttiyut T."/>
            <person name="Ogas R."/>
            <person name="Tomko P."/>
            <person name="Gavelis G."/>
            <person name="Widhalm J.R."/>
            <person name="Wisecaver J.H."/>
        </authorList>
    </citation>
    <scope>NUCLEOTIDE SEQUENCE</scope>
    <source>
        <strain evidence="8">ECLA1</strain>
    </source>
</reference>
<name>A0AAE1E159_9GAST</name>
<accession>A0AAE1E159</accession>
<feature type="region of interest" description="Disordered" evidence="6">
    <location>
        <begin position="726"/>
        <end position="745"/>
    </location>
</feature>
<dbReference type="SUPFAM" id="SSF56112">
    <property type="entry name" value="Protein kinase-like (PK-like)"/>
    <property type="match status" value="1"/>
</dbReference>
<dbReference type="PANTHER" id="PTHR45992">
    <property type="entry name" value="EUKARYOTIC ELONGATION FACTOR 2 KINASE-RELATED"/>
    <property type="match status" value="1"/>
</dbReference>
<sequence length="745" mass="83275">MKLQRTEREVKGVRVIISAGFPSYLINEECYFPNVDKPEILAIVPFRAGFNLRQAYRNEDSSFQFNGAHAGCVRTDNHDGLYPDLSQFHSLRRGSAGSASQASGGNSCGRFNTCGRRSSLRYLHVNTAGCLNDRNNNNSRNNSVDFNDNRIISNRTRSHYLFADWEDEQKAHSNMFSFQNCTLQSEDAGNGDSYWVSFEEKSFCKGNAFKVYSGKMNGRGKKSGDRCVVKVFRKCMGTKSLCSCEVKKSEAARELARVFNKSAKDRNVCLRFAATYWAPMDEVSRLKIMFFSGERRLSSKEAVLFEDDVRMDSERPNKMRHLFNFMDARGRHRTSRATDLDAFMHFTYHESGGRLVVCGLEGVQDSEGFYLKTPTIHSRAREFGNSDGGFPAICEVFRNHICTNLCKDMIKPAQDEESCESEEQFPLIAHCATSSLPGSFSESKDAAMPSSQATPELSSQNSYLSHISSFSGTSVSEDKREIPSAPELPFDHHDLSRSMSCPSQYQSPDPTGFRWTPADDRSKIHLSGRPMPKPRISYMRQNSVPNTAFASTPQSHRIRDPVNIDSATMDMVDLHIQDENANPRRLSYASNTSSKTPKPNRYEAGSFTNCTSGAASPSPVSHNITSRPVGAMERSLPDNPLLCQSKDTVRQVPEPSFPHGSVCGDHHPAQAYTPGRLSPHFEGALSCLPEYPPSYNDSQIATALWVMQRGYGYIPTISPPSQIIPPWEQPPSQSPPYTGKTYHNM</sequence>
<keyword evidence="4" id="KW-0418">Kinase</keyword>
<organism evidence="8 9">
    <name type="scientific">Elysia crispata</name>
    <name type="common">lettuce slug</name>
    <dbReference type="NCBI Taxonomy" id="231223"/>
    <lineage>
        <taxon>Eukaryota</taxon>
        <taxon>Metazoa</taxon>
        <taxon>Spiralia</taxon>
        <taxon>Lophotrochozoa</taxon>
        <taxon>Mollusca</taxon>
        <taxon>Gastropoda</taxon>
        <taxon>Heterobranchia</taxon>
        <taxon>Euthyneura</taxon>
        <taxon>Panpulmonata</taxon>
        <taxon>Sacoglossa</taxon>
        <taxon>Placobranchoidea</taxon>
        <taxon>Plakobranchidae</taxon>
        <taxon>Elysia</taxon>
    </lineage>
</organism>
<evidence type="ECO:0000313" key="9">
    <source>
        <dbReference type="Proteomes" id="UP001283361"/>
    </source>
</evidence>
<feature type="region of interest" description="Disordered" evidence="6">
    <location>
        <begin position="474"/>
        <end position="537"/>
    </location>
</feature>
<feature type="compositionally biased region" description="Polar residues" evidence="6">
    <location>
        <begin position="606"/>
        <end position="626"/>
    </location>
</feature>
<dbReference type="CDD" id="cd04515">
    <property type="entry name" value="Alpha_kinase"/>
    <property type="match status" value="1"/>
</dbReference>
<evidence type="ECO:0000259" key="7">
    <source>
        <dbReference type="PROSITE" id="PS51158"/>
    </source>
</evidence>
<keyword evidence="3" id="KW-0547">Nucleotide-binding</keyword>